<dbReference type="Proteomes" id="UP000095658">
    <property type="component" value="Unassembled WGS sequence"/>
</dbReference>
<dbReference type="GO" id="GO:0009231">
    <property type="term" value="P:riboflavin biosynthetic process"/>
    <property type="evidence" value="ECO:0007669"/>
    <property type="project" value="UniProtKB-UniPathway"/>
</dbReference>
<dbReference type="Pfam" id="PF00926">
    <property type="entry name" value="DHBP_synthase"/>
    <property type="match status" value="1"/>
</dbReference>
<evidence type="ECO:0000313" key="6">
    <source>
        <dbReference type="EMBL" id="OES44591.1"/>
    </source>
</evidence>
<dbReference type="GO" id="GO:0003935">
    <property type="term" value="F:GTP cyclohydrolase II activity"/>
    <property type="evidence" value="ECO:0007669"/>
    <property type="project" value="TreeGrafter"/>
</dbReference>
<accession>A0A1E7DNE1</accession>
<keyword evidence="5" id="KW-0479">Metal-binding</keyword>
<dbReference type="PANTHER" id="PTHR21327:SF18">
    <property type="entry name" value="3,4-DIHYDROXY-2-BUTANONE 4-PHOSPHATE SYNTHASE"/>
    <property type="match status" value="1"/>
</dbReference>
<dbReference type="GO" id="GO:0008686">
    <property type="term" value="F:3,4-dihydroxy-2-butanone-4-phosphate synthase activity"/>
    <property type="evidence" value="ECO:0007669"/>
    <property type="project" value="UniProtKB-EC"/>
</dbReference>
<evidence type="ECO:0000256" key="1">
    <source>
        <dbReference type="ARBA" id="ARBA00002284"/>
    </source>
</evidence>
<dbReference type="GO" id="GO:0046872">
    <property type="term" value="F:metal ion binding"/>
    <property type="evidence" value="ECO:0007669"/>
    <property type="project" value="UniProtKB-KW"/>
</dbReference>
<organism evidence="6 7">
    <name type="scientific">Domibacillus iocasae</name>
    <dbReference type="NCBI Taxonomy" id="1714016"/>
    <lineage>
        <taxon>Bacteria</taxon>
        <taxon>Bacillati</taxon>
        <taxon>Bacillota</taxon>
        <taxon>Bacilli</taxon>
        <taxon>Bacillales</taxon>
        <taxon>Bacillaceae</taxon>
        <taxon>Domibacillus</taxon>
    </lineage>
</organism>
<dbReference type="STRING" id="1714016.BA724_10005"/>
<comment type="caution">
    <text evidence="6">The sequence shown here is derived from an EMBL/GenBank/DDBJ whole genome shotgun (WGS) entry which is preliminary data.</text>
</comment>
<evidence type="ECO:0000256" key="4">
    <source>
        <dbReference type="ARBA" id="ARBA00022619"/>
    </source>
</evidence>
<keyword evidence="4" id="KW-0686">Riboflavin biosynthesis</keyword>
<sequence length="323" mass="36165">MFGSNLKESFEFFAKGNSLILIDDTKAITDAAIICLAKYTTVTTVNCMVTNACGMLSISMPAQIAEKAGLYSQTRYENRSESTRNYTFSIDAVESTTGISAFERSFSIQKFAKTLSISGFISPGHVFPVVAKSTNLFDKQTVIEGALTVAREATEEDSLVTVCDILNDKGEMANALYAAELGKKLNIPIIFLSDLLLLEIQKENFTVRKNITEFFLHNNSVLLYNYEIADKTCEVIINKSNINNSILEMKKMRYFLNENSQYSSKSIVYTESFSQAIKSLTAGIDIVVIFKVDTKYLFPYSMIVKMIFQDLEKEIEGNLQEIS</sequence>
<protein>
    <recommendedName>
        <fullName evidence="3">3,4-dihydroxy-2-butanone-4-phosphate synthase</fullName>
        <ecNumber evidence="3">4.1.99.12</ecNumber>
    </recommendedName>
</protein>
<keyword evidence="7" id="KW-1185">Reference proteome</keyword>
<evidence type="ECO:0000313" key="7">
    <source>
        <dbReference type="Proteomes" id="UP000095658"/>
    </source>
</evidence>
<dbReference type="AlphaFoldDB" id="A0A1E7DNE1"/>
<reference evidence="6 7" key="1">
    <citation type="submission" date="2016-06" db="EMBL/GenBank/DDBJ databases">
        <title>Domibacillus iocasae genome sequencing.</title>
        <authorList>
            <person name="Verma A."/>
            <person name="Pal Y."/>
            <person name="Ojha A.K."/>
            <person name="Krishnamurthi S."/>
        </authorList>
    </citation>
    <scope>NUCLEOTIDE SEQUENCE [LARGE SCALE GENOMIC DNA]</scope>
    <source>
        <strain evidence="6 7">DSM 29979</strain>
    </source>
</reference>
<evidence type="ECO:0000256" key="5">
    <source>
        <dbReference type="ARBA" id="ARBA00022723"/>
    </source>
</evidence>
<evidence type="ECO:0000256" key="3">
    <source>
        <dbReference type="ARBA" id="ARBA00012153"/>
    </source>
</evidence>
<dbReference type="UniPathway" id="UPA00275">
    <property type="reaction ID" value="UER00399"/>
</dbReference>
<dbReference type="EMBL" id="MAMP01000022">
    <property type="protein sequence ID" value="OES44591.1"/>
    <property type="molecule type" value="Genomic_DNA"/>
</dbReference>
<dbReference type="InterPro" id="IPR017945">
    <property type="entry name" value="DHBP_synth_RibB-like_a/b_dom"/>
</dbReference>
<dbReference type="InterPro" id="IPR000422">
    <property type="entry name" value="DHBP_synthase_RibB"/>
</dbReference>
<dbReference type="OrthoDB" id="9793111at2"/>
<gene>
    <name evidence="6" type="ORF">BA724_10005</name>
</gene>
<dbReference type="RefSeq" id="WP_069939181.1">
    <property type="nucleotide sequence ID" value="NZ_MAMP01000022.1"/>
</dbReference>
<name>A0A1E7DNE1_9BACI</name>
<dbReference type="EC" id="4.1.99.12" evidence="3"/>
<comment type="pathway">
    <text evidence="2">Cofactor biosynthesis; riboflavin biosynthesis; 2-hydroxy-3-oxobutyl phosphate from D-ribulose 5-phosphate: step 1/1.</text>
</comment>
<dbReference type="Gene3D" id="3.90.870.10">
    <property type="entry name" value="DHBP synthase"/>
    <property type="match status" value="1"/>
</dbReference>
<evidence type="ECO:0000256" key="2">
    <source>
        <dbReference type="ARBA" id="ARBA00004904"/>
    </source>
</evidence>
<comment type="function">
    <text evidence="1">Catalyzes the conversion of D-ribulose 5-phosphate to formate and 3,4-dihydroxy-2-butanone 4-phosphate.</text>
</comment>
<dbReference type="GO" id="GO:0005829">
    <property type="term" value="C:cytosol"/>
    <property type="evidence" value="ECO:0007669"/>
    <property type="project" value="TreeGrafter"/>
</dbReference>
<dbReference type="PANTHER" id="PTHR21327">
    <property type="entry name" value="GTP CYCLOHYDROLASE II-RELATED"/>
    <property type="match status" value="1"/>
</dbReference>
<proteinExistence type="predicted"/>
<dbReference type="SUPFAM" id="SSF55821">
    <property type="entry name" value="YrdC/RibB"/>
    <property type="match status" value="1"/>
</dbReference>